<gene>
    <name evidence="3" type="ORF">AOLFYP35_01563</name>
</gene>
<feature type="region of interest" description="Disordered" evidence="1">
    <location>
        <begin position="64"/>
        <end position="85"/>
    </location>
</feature>
<evidence type="ECO:0000256" key="2">
    <source>
        <dbReference type="SAM" id="Phobius"/>
    </source>
</evidence>
<keyword evidence="2" id="KW-0472">Membrane</keyword>
<dbReference type="AlphaFoldDB" id="A0A6N2U1X2"/>
<name>A0A6N2U1X2_9ACTO</name>
<protein>
    <submittedName>
        <fullName evidence="3">Uncharacterized protein</fullName>
    </submittedName>
</protein>
<evidence type="ECO:0000256" key="1">
    <source>
        <dbReference type="SAM" id="MobiDB-lite"/>
    </source>
</evidence>
<reference evidence="3" key="1">
    <citation type="submission" date="2019-11" db="EMBL/GenBank/DDBJ databases">
        <authorList>
            <person name="Feng L."/>
        </authorList>
    </citation>
    <scope>NUCLEOTIDE SEQUENCE</scope>
    <source>
        <strain evidence="3">AodontolyticusLFYP35</strain>
    </source>
</reference>
<keyword evidence="2" id="KW-1133">Transmembrane helix</keyword>
<accession>A0A6N2U1X2</accession>
<organism evidence="3">
    <name type="scientific">Schaalia odontolytica</name>
    <dbReference type="NCBI Taxonomy" id="1660"/>
    <lineage>
        <taxon>Bacteria</taxon>
        <taxon>Bacillati</taxon>
        <taxon>Actinomycetota</taxon>
        <taxon>Actinomycetes</taxon>
        <taxon>Actinomycetales</taxon>
        <taxon>Actinomycetaceae</taxon>
        <taxon>Schaalia</taxon>
    </lineage>
</organism>
<feature type="transmembrane region" description="Helical" evidence="2">
    <location>
        <begin position="38"/>
        <end position="57"/>
    </location>
</feature>
<feature type="region of interest" description="Disordered" evidence="1">
    <location>
        <begin position="1"/>
        <end position="34"/>
    </location>
</feature>
<proteinExistence type="predicted"/>
<feature type="compositionally biased region" description="Low complexity" evidence="1">
    <location>
        <begin position="19"/>
        <end position="31"/>
    </location>
</feature>
<evidence type="ECO:0000313" key="3">
    <source>
        <dbReference type="EMBL" id="VYT10712.1"/>
    </source>
</evidence>
<sequence length="187" mass="19690">MSEFTPNSASPAPQGFPVPAGQYQAPRAPQQPRKKGGAGVWIAVAIVLAIICGFFLMRALTRSASSDSTSDPSSSASSSPTATSSYLDEGITVEITTESRKACYKAVDESGKMDAISIIKTSAVRNQGKTESGDLKYTYTATLTGTAKGATTESTYEVTCNVVNPHDTYKYFVDGDPIMTPDPASSH</sequence>
<dbReference type="EMBL" id="CACRSM010000003">
    <property type="protein sequence ID" value="VYT10712.1"/>
    <property type="molecule type" value="Genomic_DNA"/>
</dbReference>
<keyword evidence="2" id="KW-0812">Transmembrane</keyword>
<feature type="compositionally biased region" description="Polar residues" evidence="1">
    <location>
        <begin position="1"/>
        <end position="11"/>
    </location>
</feature>